<dbReference type="GO" id="GO:0016787">
    <property type="term" value="F:hydrolase activity"/>
    <property type="evidence" value="ECO:0007669"/>
    <property type="project" value="UniProtKB-KW"/>
</dbReference>
<keyword evidence="5 8" id="KW-0255">Endonuclease</keyword>
<organism evidence="10 11">
    <name type="scientific">Channa argus</name>
    <name type="common">Northern snakehead</name>
    <name type="synonym">Ophicephalus argus</name>
    <dbReference type="NCBI Taxonomy" id="215402"/>
    <lineage>
        <taxon>Eukaryota</taxon>
        <taxon>Metazoa</taxon>
        <taxon>Chordata</taxon>
        <taxon>Craniata</taxon>
        <taxon>Vertebrata</taxon>
        <taxon>Euteleostomi</taxon>
        <taxon>Actinopterygii</taxon>
        <taxon>Neopterygii</taxon>
        <taxon>Teleostei</taxon>
        <taxon>Neoteleostei</taxon>
        <taxon>Acanthomorphata</taxon>
        <taxon>Anabantaria</taxon>
        <taxon>Anabantiformes</taxon>
        <taxon>Channoidei</taxon>
        <taxon>Channidae</taxon>
        <taxon>Channa</taxon>
    </lineage>
</organism>
<dbReference type="Gene3D" id="3.10.130.10">
    <property type="entry name" value="Ribonuclease A-like domain"/>
    <property type="match status" value="1"/>
</dbReference>
<evidence type="ECO:0000313" key="10">
    <source>
        <dbReference type="EMBL" id="KAF3688509.1"/>
    </source>
</evidence>
<evidence type="ECO:0000256" key="3">
    <source>
        <dbReference type="ARBA" id="ARBA00022525"/>
    </source>
</evidence>
<dbReference type="SMART" id="SM00092">
    <property type="entry name" value="RNAse_Pc"/>
    <property type="match status" value="1"/>
</dbReference>
<evidence type="ECO:0000256" key="8">
    <source>
        <dbReference type="RuleBase" id="RU000651"/>
    </source>
</evidence>
<dbReference type="Proteomes" id="UP000503349">
    <property type="component" value="Chromosome 4"/>
</dbReference>
<dbReference type="CDD" id="cd06265">
    <property type="entry name" value="RNase_A_canonical"/>
    <property type="match status" value="1"/>
</dbReference>
<evidence type="ECO:0000259" key="9">
    <source>
        <dbReference type="SMART" id="SM00092"/>
    </source>
</evidence>
<dbReference type="EMBL" id="CM015715">
    <property type="protein sequence ID" value="KAF3688509.1"/>
    <property type="molecule type" value="Genomic_DNA"/>
</dbReference>
<feature type="signal peptide" evidence="8">
    <location>
        <begin position="1"/>
        <end position="19"/>
    </location>
</feature>
<dbReference type="PANTHER" id="PTHR11437:SF10">
    <property type="entry name" value="ANGIOGENIN-RELATED"/>
    <property type="match status" value="1"/>
</dbReference>
<dbReference type="InterPro" id="IPR036816">
    <property type="entry name" value="RNaseA-like_dom_sf"/>
</dbReference>
<evidence type="ECO:0000256" key="7">
    <source>
        <dbReference type="ARBA" id="ARBA00023157"/>
    </source>
</evidence>
<sequence length="160" mass="18451">MKILFACVLLMLLSATVLSGSKIQIRVQSSATVFPKNEADESRKLSEEKRYDKFKRQHLIKEWPCDEVIRAREIYSEDNSCKPINTFILADEKRVKDICKGVKNDMVQSEEEFDIVKCRTIQAANPPACKYKVKRLTKTVKVKCENQLPVHYETHSALSE</sequence>
<dbReference type="GO" id="GO:0050830">
    <property type="term" value="P:defense response to Gram-positive bacterium"/>
    <property type="evidence" value="ECO:0007669"/>
    <property type="project" value="TreeGrafter"/>
</dbReference>
<dbReference type="GO" id="GO:0050829">
    <property type="term" value="P:defense response to Gram-negative bacterium"/>
    <property type="evidence" value="ECO:0007669"/>
    <property type="project" value="TreeGrafter"/>
</dbReference>
<comment type="subcellular location">
    <subcellularLocation>
        <location evidence="1">Secreted</location>
    </subcellularLocation>
</comment>
<dbReference type="GO" id="GO:0004540">
    <property type="term" value="F:RNA nuclease activity"/>
    <property type="evidence" value="ECO:0007669"/>
    <property type="project" value="TreeGrafter"/>
</dbReference>
<name>A0A6G1PE74_CHAAH</name>
<proteinExistence type="inferred from homology"/>
<dbReference type="GO" id="GO:0004519">
    <property type="term" value="F:endonuclease activity"/>
    <property type="evidence" value="ECO:0007669"/>
    <property type="project" value="UniProtKB-KW"/>
</dbReference>
<dbReference type="InterPro" id="IPR023412">
    <property type="entry name" value="RNaseA_domain"/>
</dbReference>
<keyword evidence="6 8" id="KW-0378">Hydrolase</keyword>
<evidence type="ECO:0000256" key="5">
    <source>
        <dbReference type="ARBA" id="ARBA00022759"/>
    </source>
</evidence>
<feature type="chain" id="PRO_5026375014" evidence="8">
    <location>
        <begin position="20"/>
        <end position="160"/>
    </location>
</feature>
<dbReference type="InterPro" id="IPR001427">
    <property type="entry name" value="RNaseA"/>
</dbReference>
<gene>
    <name evidence="10" type="ORF">EXN66_Car004181</name>
</gene>
<keyword evidence="4 8" id="KW-0540">Nuclease</keyword>
<protein>
    <submittedName>
        <fullName evidence="10">Ribonuclease-like 3</fullName>
    </submittedName>
</protein>
<evidence type="ECO:0000256" key="4">
    <source>
        <dbReference type="ARBA" id="ARBA00022722"/>
    </source>
</evidence>
<accession>A0A6G1PE74</accession>
<dbReference type="SUPFAM" id="SSF54076">
    <property type="entry name" value="RNase A-like"/>
    <property type="match status" value="1"/>
</dbReference>
<dbReference type="GO" id="GO:0001525">
    <property type="term" value="P:angiogenesis"/>
    <property type="evidence" value="ECO:0007669"/>
    <property type="project" value="TreeGrafter"/>
</dbReference>
<dbReference type="PANTHER" id="PTHR11437">
    <property type="entry name" value="RIBONUCLEASE"/>
    <property type="match status" value="1"/>
</dbReference>
<evidence type="ECO:0000256" key="1">
    <source>
        <dbReference type="ARBA" id="ARBA00004613"/>
    </source>
</evidence>
<keyword evidence="8" id="KW-0732">Signal</keyword>
<dbReference type="GO" id="GO:0005576">
    <property type="term" value="C:extracellular region"/>
    <property type="evidence" value="ECO:0007669"/>
    <property type="project" value="UniProtKB-SubCell"/>
</dbReference>
<dbReference type="GO" id="GO:0003676">
    <property type="term" value="F:nucleic acid binding"/>
    <property type="evidence" value="ECO:0007669"/>
    <property type="project" value="InterPro"/>
</dbReference>
<comment type="similarity">
    <text evidence="2 8">Belongs to the pancreatic ribonuclease family.</text>
</comment>
<evidence type="ECO:0000313" key="11">
    <source>
        <dbReference type="Proteomes" id="UP000503349"/>
    </source>
</evidence>
<dbReference type="InterPro" id="IPR023411">
    <property type="entry name" value="RNaseA_AS"/>
</dbReference>
<reference evidence="11" key="2">
    <citation type="submission" date="2019-02" db="EMBL/GenBank/DDBJ databases">
        <title>Opniocepnalus argus Var Kimnra genome.</title>
        <authorList>
            <person name="Zhou C."/>
            <person name="Xiao S."/>
        </authorList>
    </citation>
    <scope>NUCLEOTIDE SEQUENCE [LARGE SCALE GENOMIC DNA]</scope>
</reference>
<feature type="domain" description="Ribonuclease A-domain" evidence="9">
    <location>
        <begin position="47"/>
        <end position="156"/>
    </location>
</feature>
<keyword evidence="11" id="KW-1185">Reference proteome</keyword>
<keyword evidence="7" id="KW-1015">Disulfide bond</keyword>
<dbReference type="AlphaFoldDB" id="A0A6G1PE74"/>
<keyword evidence="3" id="KW-0964">Secreted</keyword>
<dbReference type="PROSITE" id="PS00127">
    <property type="entry name" value="RNASE_PANCREATIC"/>
    <property type="match status" value="1"/>
</dbReference>
<reference evidence="10 11" key="1">
    <citation type="submission" date="2019-02" db="EMBL/GenBank/DDBJ databases">
        <title>Opniocepnalus argus genome.</title>
        <authorList>
            <person name="Zhou C."/>
            <person name="Xiao S."/>
        </authorList>
    </citation>
    <scope>NUCLEOTIDE SEQUENCE [LARGE SCALE GENOMIC DNA]</scope>
    <source>
        <strain evidence="10">OARG1902GOOAL</strain>
        <tissue evidence="10">Muscle</tissue>
    </source>
</reference>
<evidence type="ECO:0000256" key="2">
    <source>
        <dbReference type="ARBA" id="ARBA00005600"/>
    </source>
</evidence>
<dbReference type="Pfam" id="PF00074">
    <property type="entry name" value="RnaseA"/>
    <property type="match status" value="1"/>
</dbReference>
<evidence type="ECO:0000256" key="6">
    <source>
        <dbReference type="ARBA" id="ARBA00022801"/>
    </source>
</evidence>